<reference evidence="1 2" key="1">
    <citation type="submission" date="2013-11" db="EMBL/GenBank/DDBJ databases">
        <title>Opisthorchis viverrini - life in the bile duct.</title>
        <authorList>
            <person name="Young N.D."/>
            <person name="Nagarajan N."/>
            <person name="Lin S.J."/>
            <person name="Korhonen P.K."/>
            <person name="Jex A.R."/>
            <person name="Hall R.S."/>
            <person name="Safavi-Hemami H."/>
            <person name="Kaewkong W."/>
            <person name="Bertrand D."/>
            <person name="Gao S."/>
            <person name="Seet Q."/>
            <person name="Wongkham S."/>
            <person name="Teh B.T."/>
            <person name="Wongkham C."/>
            <person name="Intapan P.M."/>
            <person name="Maleewong W."/>
            <person name="Yang X."/>
            <person name="Hu M."/>
            <person name="Wang Z."/>
            <person name="Hofmann A."/>
            <person name="Sternberg P.W."/>
            <person name="Tan P."/>
            <person name="Wang J."/>
            <person name="Gasser R.B."/>
        </authorList>
    </citation>
    <scope>NUCLEOTIDE SEQUENCE [LARGE SCALE GENOMIC DNA]</scope>
</reference>
<dbReference type="AlphaFoldDB" id="A0A074ZGQ1"/>
<protein>
    <submittedName>
        <fullName evidence="1">Uncharacterized protein</fullName>
    </submittedName>
</protein>
<dbReference type="RefSeq" id="XP_009171394.1">
    <property type="nucleotide sequence ID" value="XM_009173130.1"/>
</dbReference>
<proteinExistence type="predicted"/>
<organism evidence="1 2">
    <name type="scientific">Opisthorchis viverrini</name>
    <name type="common">Southeast Asian liver fluke</name>
    <dbReference type="NCBI Taxonomy" id="6198"/>
    <lineage>
        <taxon>Eukaryota</taxon>
        <taxon>Metazoa</taxon>
        <taxon>Spiralia</taxon>
        <taxon>Lophotrochozoa</taxon>
        <taxon>Platyhelminthes</taxon>
        <taxon>Trematoda</taxon>
        <taxon>Digenea</taxon>
        <taxon>Opisthorchiida</taxon>
        <taxon>Opisthorchiata</taxon>
        <taxon>Opisthorchiidae</taxon>
        <taxon>Opisthorchis</taxon>
    </lineage>
</organism>
<evidence type="ECO:0000313" key="1">
    <source>
        <dbReference type="EMBL" id="KER24842.1"/>
    </source>
</evidence>
<dbReference type="GeneID" id="20321752"/>
<gene>
    <name evidence="1" type="ORF">T265_07573</name>
</gene>
<accession>A0A074ZGQ1</accession>
<name>A0A074ZGQ1_OPIVI</name>
<dbReference type="CTD" id="20321752"/>
<sequence length="501" mass="57425">MIRRLNWILHRSETQLFCSQQRQQRIFSFQFWLGFEFPICGGLLRLTSTETSNFACCCCKIKISSSCESGTVEFDFQLFRRQLVDHSPLMPPYYRESLYGWRTRRSGGYPDRGSRSYYYFGCQDLHTYTGLSATIAVAFRLPGSLWDYVNYAVPNAIVLEFLVYVVYKLAQLLCYWCPRRSTINPYIHILYDYLSHHMNVIPVEFTSFLVRAQGYEDKSIMSFSGKFAFMFPDRVSLPFILYDVHCNHSVESHTTHDSSSTDSIFRSILIASTTYSQCSRYGRVGSTTPNSRKRNGFVILWYYLQKERTAPKTCMTTPLRGKASQLRRHGFRMLAKETLAFANLRMNSSTVIGATSAKLRLATTYCASTRLYPMTRPVVLPVRFTVCQFPLSKLRIPINVNVHWYESTTLSNYVKKGAQKQTSGMTQLGRILHKWMDVGRNPAPMPPYGSKLSDVVAKKPNPQANGQKTRPLVGPASRRALSNWTQPRIRQMPAACGASRI</sequence>
<evidence type="ECO:0000313" key="2">
    <source>
        <dbReference type="Proteomes" id="UP000054324"/>
    </source>
</evidence>
<dbReference type="KEGG" id="ovi:T265_07573"/>
<keyword evidence="2" id="KW-1185">Reference proteome</keyword>
<dbReference type="Proteomes" id="UP000054324">
    <property type="component" value="Unassembled WGS sequence"/>
</dbReference>
<dbReference type="EMBL" id="KL596795">
    <property type="protein sequence ID" value="KER24842.1"/>
    <property type="molecule type" value="Genomic_DNA"/>
</dbReference>